<evidence type="ECO:0000313" key="2">
    <source>
        <dbReference type="Proteomes" id="UP000242791"/>
    </source>
</evidence>
<dbReference type="EMBL" id="LGTZ01000201">
    <property type="protein sequence ID" value="OJD26605.1"/>
    <property type="molecule type" value="Genomic_DNA"/>
</dbReference>
<proteinExistence type="predicted"/>
<keyword evidence="2" id="KW-1185">Reference proteome</keyword>
<accession>A0A1J9RG37</accession>
<comment type="caution">
    <text evidence="1">The sequence shown here is derived from an EMBL/GenBank/DDBJ whole genome shotgun (WGS) entry which is preliminary data.</text>
</comment>
<sequence length="109" mass="12092">MGPEPLCIPDDGPKEDRLAKCQNATMQLVTGREKTWPRLCLLGSLHEAQQAALEPATKTARLGIVGKAREALAAHHIGVHITYPRMSEQIRCLQKRTLHSDWPSSSGWK</sequence>
<gene>
    <name evidence="1" type="ORF">ACJ73_02014</name>
</gene>
<protein>
    <submittedName>
        <fullName evidence="1">Uncharacterized protein</fullName>
    </submittedName>
</protein>
<name>A0A1J9RG37_9EURO</name>
<reference evidence="1 2" key="1">
    <citation type="submission" date="2015-08" db="EMBL/GenBank/DDBJ databases">
        <title>Emmonsia species relationships and genome sequence.</title>
        <authorList>
            <person name="Cuomo C.A."/>
            <person name="Schwartz I.S."/>
            <person name="Kenyon C."/>
            <person name="De Hoog G.S."/>
            <person name="Govender N.P."/>
            <person name="Botha A."/>
            <person name="Moreno L."/>
            <person name="De Vries M."/>
            <person name="Munoz J.F."/>
            <person name="Stielow J.B."/>
        </authorList>
    </citation>
    <scope>NUCLEOTIDE SEQUENCE [LARGE SCALE GENOMIC DNA]</scope>
    <source>
        <strain evidence="1 2">EI222</strain>
    </source>
</reference>
<evidence type="ECO:0000313" key="1">
    <source>
        <dbReference type="EMBL" id="OJD26605.1"/>
    </source>
</evidence>
<dbReference type="AlphaFoldDB" id="A0A1J9RG37"/>
<organism evidence="1 2">
    <name type="scientific">Blastomyces percursus</name>
    <dbReference type="NCBI Taxonomy" id="1658174"/>
    <lineage>
        <taxon>Eukaryota</taxon>
        <taxon>Fungi</taxon>
        <taxon>Dikarya</taxon>
        <taxon>Ascomycota</taxon>
        <taxon>Pezizomycotina</taxon>
        <taxon>Eurotiomycetes</taxon>
        <taxon>Eurotiomycetidae</taxon>
        <taxon>Onygenales</taxon>
        <taxon>Ajellomycetaceae</taxon>
        <taxon>Blastomyces</taxon>
    </lineage>
</organism>
<dbReference type="Proteomes" id="UP000242791">
    <property type="component" value="Unassembled WGS sequence"/>
</dbReference>
<dbReference type="VEuPathDB" id="FungiDB:ACJ73_02014"/>